<keyword evidence="2" id="KW-1185">Reference proteome</keyword>
<accession>A0ABT9W0Z0</accession>
<sequence>MEQVIGVFKRDHAERRIPVLRMEIDYELVNLHDAMIDEDIPKMDICKQRLMELSKEMMLLEAYSIGGQR</sequence>
<reference evidence="1 2" key="1">
    <citation type="submission" date="2023-07" db="EMBL/GenBank/DDBJ databases">
        <title>Genomic Encyclopedia of Type Strains, Phase IV (KMG-IV): sequencing the most valuable type-strain genomes for metagenomic binning, comparative biology and taxonomic classification.</title>
        <authorList>
            <person name="Goeker M."/>
        </authorList>
    </citation>
    <scope>NUCLEOTIDE SEQUENCE [LARGE SCALE GENOMIC DNA]</scope>
    <source>
        <strain evidence="1 2">DSM 12751</strain>
    </source>
</reference>
<gene>
    <name evidence="1" type="ORF">J2S11_002849</name>
</gene>
<evidence type="ECO:0000313" key="1">
    <source>
        <dbReference type="EMBL" id="MDQ0166933.1"/>
    </source>
</evidence>
<evidence type="ECO:0000313" key="2">
    <source>
        <dbReference type="Proteomes" id="UP001235840"/>
    </source>
</evidence>
<dbReference type="EMBL" id="JAUSTY010000011">
    <property type="protein sequence ID" value="MDQ0166933.1"/>
    <property type="molecule type" value="Genomic_DNA"/>
</dbReference>
<proteinExistence type="predicted"/>
<dbReference type="Proteomes" id="UP001235840">
    <property type="component" value="Unassembled WGS sequence"/>
</dbReference>
<dbReference type="RefSeq" id="WP_307395533.1">
    <property type="nucleotide sequence ID" value="NZ_BAAADK010000003.1"/>
</dbReference>
<protein>
    <submittedName>
        <fullName evidence="1">Uncharacterized protein</fullName>
    </submittedName>
</protein>
<organism evidence="1 2">
    <name type="scientific">Caldalkalibacillus horti</name>
    <dbReference type="NCBI Taxonomy" id="77523"/>
    <lineage>
        <taxon>Bacteria</taxon>
        <taxon>Bacillati</taxon>
        <taxon>Bacillota</taxon>
        <taxon>Bacilli</taxon>
        <taxon>Bacillales</taxon>
        <taxon>Bacillaceae</taxon>
        <taxon>Caldalkalibacillus</taxon>
    </lineage>
</organism>
<name>A0ABT9W0Z0_9BACI</name>
<comment type="caution">
    <text evidence="1">The sequence shown here is derived from an EMBL/GenBank/DDBJ whole genome shotgun (WGS) entry which is preliminary data.</text>
</comment>